<name>A0A077AVW6_9PROT</name>
<feature type="domain" description="Pseudouridine synthase I TruA alpha/beta" evidence="8">
    <location>
        <begin position="8"/>
        <end position="104"/>
    </location>
</feature>
<dbReference type="GO" id="GO:0160147">
    <property type="term" value="F:tRNA pseudouridine(38-40) synthase activity"/>
    <property type="evidence" value="ECO:0007669"/>
    <property type="project" value="UniProtKB-EC"/>
</dbReference>
<evidence type="ECO:0000259" key="8">
    <source>
        <dbReference type="Pfam" id="PF01416"/>
    </source>
</evidence>
<evidence type="ECO:0000313" key="10">
    <source>
        <dbReference type="Proteomes" id="UP000028926"/>
    </source>
</evidence>
<evidence type="ECO:0000256" key="1">
    <source>
        <dbReference type="ARBA" id="ARBA00009375"/>
    </source>
</evidence>
<reference evidence="9 10" key="1">
    <citation type="submission" date="2014-07" db="EMBL/GenBank/DDBJ databases">
        <title>Comparative genomic insights into amoeba endosymbionts belonging to the families of Holosporaceae and Candidatus Midichloriaceae within Rickettsiales.</title>
        <authorList>
            <person name="Wang Z."/>
            <person name="Wu M."/>
        </authorList>
    </citation>
    <scope>NUCLEOTIDE SEQUENCE [LARGE SCALE GENOMIC DNA]</scope>
    <source>
        <strain evidence="9">PRA3</strain>
    </source>
</reference>
<feature type="active site" description="Nucleophile" evidence="4 5">
    <location>
        <position position="52"/>
    </location>
</feature>
<gene>
    <name evidence="4" type="primary">truA</name>
    <name evidence="9" type="ORF">ID47_10670</name>
</gene>
<dbReference type="HAMAP" id="MF_00171">
    <property type="entry name" value="TruA"/>
    <property type="match status" value="1"/>
</dbReference>
<dbReference type="InterPro" id="IPR020103">
    <property type="entry name" value="PsdUridine_synth_cat_dom_sf"/>
</dbReference>
<keyword evidence="3 4" id="KW-0413">Isomerase</keyword>
<feature type="domain" description="Pseudouridine synthase I TruA alpha/beta" evidence="8">
    <location>
        <begin position="145"/>
        <end position="245"/>
    </location>
</feature>
<dbReference type="InterPro" id="IPR020095">
    <property type="entry name" value="PsdUridine_synth_TruA_C"/>
</dbReference>
<dbReference type="Gene3D" id="3.30.70.580">
    <property type="entry name" value="Pseudouridine synthase I, catalytic domain, N-terminal subdomain"/>
    <property type="match status" value="1"/>
</dbReference>
<dbReference type="PIRSF" id="PIRSF001430">
    <property type="entry name" value="tRNA_psdUrid_synth"/>
    <property type="match status" value="1"/>
</dbReference>
<dbReference type="InterPro" id="IPR001406">
    <property type="entry name" value="PsdUridine_synth_TruA"/>
</dbReference>
<keyword evidence="2 4" id="KW-0819">tRNA processing</keyword>
<evidence type="ECO:0000256" key="7">
    <source>
        <dbReference type="RuleBase" id="RU003792"/>
    </source>
</evidence>
<feature type="binding site" evidence="4 6">
    <location>
        <position position="111"/>
    </location>
    <ligand>
        <name>substrate</name>
    </ligand>
</feature>
<dbReference type="STRING" id="91604.ID47_10670"/>
<dbReference type="OrthoDB" id="9811823at2"/>
<comment type="similarity">
    <text evidence="1 4 7">Belongs to the tRNA pseudouridine synthase TruA family.</text>
</comment>
<dbReference type="EC" id="5.4.99.12" evidence="4"/>
<dbReference type="KEGG" id="paca:ID47_10670"/>
<dbReference type="EMBL" id="CP008941">
    <property type="protein sequence ID" value="AIK97297.1"/>
    <property type="molecule type" value="Genomic_DNA"/>
</dbReference>
<evidence type="ECO:0000256" key="5">
    <source>
        <dbReference type="PIRSR" id="PIRSR001430-1"/>
    </source>
</evidence>
<dbReference type="Proteomes" id="UP000028926">
    <property type="component" value="Chromosome"/>
</dbReference>
<comment type="caution">
    <text evidence="4">Lacks conserved residue(s) required for the propagation of feature annotation.</text>
</comment>
<organism evidence="9 10">
    <name type="scientific">Candidatus Odyssella acanthamoebae</name>
    <dbReference type="NCBI Taxonomy" id="91604"/>
    <lineage>
        <taxon>Bacteria</taxon>
        <taxon>Pseudomonadati</taxon>
        <taxon>Pseudomonadota</taxon>
        <taxon>Alphaproteobacteria</taxon>
        <taxon>Holosporales</taxon>
        <taxon>Candidatus Paracaedibacteraceae</taxon>
        <taxon>Candidatus Odyssella</taxon>
    </lineage>
</organism>
<comment type="catalytic activity">
    <reaction evidence="4 7">
        <text>uridine(38/39/40) in tRNA = pseudouridine(38/39/40) in tRNA</text>
        <dbReference type="Rhea" id="RHEA:22376"/>
        <dbReference type="Rhea" id="RHEA-COMP:10085"/>
        <dbReference type="Rhea" id="RHEA-COMP:10087"/>
        <dbReference type="ChEBI" id="CHEBI:65314"/>
        <dbReference type="ChEBI" id="CHEBI:65315"/>
        <dbReference type="EC" id="5.4.99.12"/>
    </reaction>
</comment>
<dbReference type="AlphaFoldDB" id="A0A077AVW6"/>
<evidence type="ECO:0000256" key="4">
    <source>
        <dbReference type="HAMAP-Rule" id="MF_00171"/>
    </source>
</evidence>
<dbReference type="PANTHER" id="PTHR11142">
    <property type="entry name" value="PSEUDOURIDYLATE SYNTHASE"/>
    <property type="match status" value="1"/>
</dbReference>
<sequence>MPRYKLTIEYDGRPFCGWQLQPQVPTVQGFLQHAIKKFSGLDVVVEGAGRTDAGVHALGQVAHVDLSRQDTPYRVQRGLNFFLDECGISVVDVEEVDPTFHARFSAKRRQYVYRIINRRAPLAVEKGLAWQVPMLLDVEKMVKGASMLVGVHDFTSFRSINCQAPNPIRLLDRFDLEQNGPEITGIIESRAFLHNQVRIMMGTLKMIGEGRWTLKDLQNALEAKDRTQGGVTAPPHGLYFSKVFY</sequence>
<protein>
    <recommendedName>
        <fullName evidence="4">tRNA pseudouridine synthase A</fullName>
        <ecNumber evidence="4">5.4.99.12</ecNumber>
    </recommendedName>
    <alternativeName>
        <fullName evidence="4">tRNA pseudouridine(38-40) synthase</fullName>
    </alternativeName>
    <alternativeName>
        <fullName evidence="4">tRNA pseudouridylate synthase I</fullName>
    </alternativeName>
    <alternativeName>
        <fullName evidence="4">tRNA-uridine isomerase I</fullName>
    </alternativeName>
</protein>
<dbReference type="eggNOG" id="COG0101">
    <property type="taxonomic scope" value="Bacteria"/>
</dbReference>
<comment type="function">
    <text evidence="4">Formation of pseudouridine at positions 38, 39 and 40 in the anticodon stem and loop of transfer RNAs.</text>
</comment>
<comment type="subunit">
    <text evidence="4">Homodimer.</text>
</comment>
<dbReference type="GO" id="GO:0031119">
    <property type="term" value="P:tRNA pseudouridine synthesis"/>
    <property type="evidence" value="ECO:0007669"/>
    <property type="project" value="UniProtKB-UniRule"/>
</dbReference>
<dbReference type="CDD" id="cd02570">
    <property type="entry name" value="PseudoU_synth_EcTruA"/>
    <property type="match status" value="1"/>
</dbReference>
<evidence type="ECO:0000256" key="3">
    <source>
        <dbReference type="ARBA" id="ARBA00023235"/>
    </source>
</evidence>
<dbReference type="RefSeq" id="WP_038467714.1">
    <property type="nucleotide sequence ID" value="NZ_CP008941.1"/>
</dbReference>
<evidence type="ECO:0000256" key="2">
    <source>
        <dbReference type="ARBA" id="ARBA00022694"/>
    </source>
</evidence>
<dbReference type="Pfam" id="PF01416">
    <property type="entry name" value="PseudoU_synth_1"/>
    <property type="match status" value="2"/>
</dbReference>
<evidence type="ECO:0000256" key="6">
    <source>
        <dbReference type="PIRSR" id="PIRSR001430-2"/>
    </source>
</evidence>
<dbReference type="InterPro" id="IPR020097">
    <property type="entry name" value="PsdUridine_synth_TruA_a/b_dom"/>
</dbReference>
<dbReference type="PANTHER" id="PTHR11142:SF0">
    <property type="entry name" value="TRNA PSEUDOURIDINE SYNTHASE-LIKE 1"/>
    <property type="match status" value="1"/>
</dbReference>
<dbReference type="GO" id="GO:0003723">
    <property type="term" value="F:RNA binding"/>
    <property type="evidence" value="ECO:0007669"/>
    <property type="project" value="InterPro"/>
</dbReference>
<dbReference type="NCBIfam" id="TIGR00071">
    <property type="entry name" value="hisT_truA"/>
    <property type="match status" value="1"/>
</dbReference>
<dbReference type="FunFam" id="3.30.70.580:FF:000001">
    <property type="entry name" value="tRNA pseudouridine synthase A"/>
    <property type="match status" value="1"/>
</dbReference>
<dbReference type="SUPFAM" id="SSF55120">
    <property type="entry name" value="Pseudouridine synthase"/>
    <property type="match status" value="1"/>
</dbReference>
<proteinExistence type="inferred from homology"/>
<dbReference type="InterPro" id="IPR020094">
    <property type="entry name" value="TruA/RsuA/RluB/E/F_N"/>
</dbReference>
<keyword evidence="10" id="KW-1185">Reference proteome</keyword>
<evidence type="ECO:0000313" key="9">
    <source>
        <dbReference type="EMBL" id="AIK97297.1"/>
    </source>
</evidence>
<accession>A0A077AVW6</accession>
<dbReference type="HOGENOM" id="CLU_014673_0_2_5"/>
<dbReference type="Gene3D" id="3.30.70.660">
    <property type="entry name" value="Pseudouridine synthase I, catalytic domain, C-terminal subdomain"/>
    <property type="match status" value="1"/>
</dbReference>